<evidence type="ECO:0000256" key="1">
    <source>
        <dbReference type="SAM" id="MobiDB-lite"/>
    </source>
</evidence>
<feature type="region of interest" description="Disordered" evidence="1">
    <location>
        <begin position="200"/>
        <end position="261"/>
    </location>
</feature>
<gene>
    <name evidence="2" type="ORF">EVAR_42885_1</name>
</gene>
<comment type="caution">
    <text evidence="2">The sequence shown here is derived from an EMBL/GenBank/DDBJ whole genome shotgun (WGS) entry which is preliminary data.</text>
</comment>
<name>A0A4C1YDX7_EUMVA</name>
<feature type="compositionally biased region" description="Polar residues" evidence="1">
    <location>
        <begin position="220"/>
        <end position="229"/>
    </location>
</feature>
<feature type="region of interest" description="Disordered" evidence="1">
    <location>
        <begin position="99"/>
        <end position="131"/>
    </location>
</feature>
<dbReference type="EMBL" id="BGZK01001202">
    <property type="protein sequence ID" value="GBP74306.1"/>
    <property type="molecule type" value="Genomic_DNA"/>
</dbReference>
<keyword evidence="3" id="KW-1185">Reference proteome</keyword>
<feature type="compositionally biased region" description="Basic and acidic residues" evidence="1">
    <location>
        <begin position="200"/>
        <end position="219"/>
    </location>
</feature>
<dbReference type="AlphaFoldDB" id="A0A4C1YDX7"/>
<dbReference type="Proteomes" id="UP000299102">
    <property type="component" value="Unassembled WGS sequence"/>
</dbReference>
<protein>
    <submittedName>
        <fullName evidence="2">Uncharacterized protein</fullName>
    </submittedName>
</protein>
<organism evidence="2 3">
    <name type="scientific">Eumeta variegata</name>
    <name type="common">Bagworm moth</name>
    <name type="synonym">Eumeta japonica</name>
    <dbReference type="NCBI Taxonomy" id="151549"/>
    <lineage>
        <taxon>Eukaryota</taxon>
        <taxon>Metazoa</taxon>
        <taxon>Ecdysozoa</taxon>
        <taxon>Arthropoda</taxon>
        <taxon>Hexapoda</taxon>
        <taxon>Insecta</taxon>
        <taxon>Pterygota</taxon>
        <taxon>Neoptera</taxon>
        <taxon>Endopterygota</taxon>
        <taxon>Lepidoptera</taxon>
        <taxon>Glossata</taxon>
        <taxon>Ditrysia</taxon>
        <taxon>Tineoidea</taxon>
        <taxon>Psychidae</taxon>
        <taxon>Oiketicinae</taxon>
        <taxon>Eumeta</taxon>
    </lineage>
</organism>
<reference evidence="2 3" key="1">
    <citation type="journal article" date="2019" name="Commun. Biol.">
        <title>The bagworm genome reveals a unique fibroin gene that provides high tensile strength.</title>
        <authorList>
            <person name="Kono N."/>
            <person name="Nakamura H."/>
            <person name="Ohtoshi R."/>
            <person name="Tomita M."/>
            <person name="Numata K."/>
            <person name="Arakawa K."/>
        </authorList>
    </citation>
    <scope>NUCLEOTIDE SEQUENCE [LARGE SCALE GENOMIC DNA]</scope>
</reference>
<evidence type="ECO:0000313" key="3">
    <source>
        <dbReference type="Proteomes" id="UP000299102"/>
    </source>
</evidence>
<feature type="compositionally biased region" description="Polar residues" evidence="1">
    <location>
        <begin position="106"/>
        <end position="125"/>
    </location>
</feature>
<proteinExistence type="predicted"/>
<evidence type="ECO:0000313" key="2">
    <source>
        <dbReference type="EMBL" id="GBP74306.1"/>
    </source>
</evidence>
<sequence>MIEGRSFHYPPQNVTNSLAKSRLEISTSKPSLLTGNLLADPRRGQYFCAKNPKTPQVMHKKKKNQRQRTLQRFRGWITCINLVTLLHYECFSGIRTDPPAPAGRKLQQQDNRGQTKPGEPNSSESKQNDRARHEIIHRVRADKLPAITEHGDNWLGGHRVEVTEIEINSSNSDIPSKITVRTDFKSQGHTARQTKCAAFKEEVQRQKKHREDLNRDNNRSRSFPNQQQNKPRREGEASQRPELSYTDAITGSEPINLDIAG</sequence>
<accession>A0A4C1YDX7</accession>